<reference evidence="2" key="1">
    <citation type="submission" date="2023-06" db="EMBL/GenBank/DDBJ databases">
        <title>Genome-scale phylogeny and comparative genomics of the fungal order Sordariales.</title>
        <authorList>
            <consortium name="Lawrence Berkeley National Laboratory"/>
            <person name="Hensen N."/>
            <person name="Bonometti L."/>
            <person name="Westerberg I."/>
            <person name="Brannstrom I.O."/>
            <person name="Guillou S."/>
            <person name="Cros-Aarteil S."/>
            <person name="Calhoun S."/>
            <person name="Haridas S."/>
            <person name="Kuo A."/>
            <person name="Mondo S."/>
            <person name="Pangilinan J."/>
            <person name="Riley R."/>
            <person name="Labutti K."/>
            <person name="Andreopoulos B."/>
            <person name="Lipzen A."/>
            <person name="Chen C."/>
            <person name="Yanf M."/>
            <person name="Daum C."/>
            <person name="Ng V."/>
            <person name="Clum A."/>
            <person name="Steindorff A."/>
            <person name="Ohm R."/>
            <person name="Martin F."/>
            <person name="Silar P."/>
            <person name="Natvig D."/>
            <person name="Lalanne C."/>
            <person name="Gautier V."/>
            <person name="Ament-Velasquez S.L."/>
            <person name="Kruys A."/>
            <person name="Hutchinson M.I."/>
            <person name="Powell A.J."/>
            <person name="Barry K."/>
            <person name="Miller A.N."/>
            <person name="Grigoriev I.V."/>
            <person name="Debuchy R."/>
            <person name="Gladieux P."/>
            <person name="Thoren M.H."/>
            <person name="Johannesson H."/>
        </authorList>
    </citation>
    <scope>NUCLEOTIDE SEQUENCE</scope>
    <source>
        <strain evidence="2">8032-3</strain>
    </source>
</reference>
<feature type="transmembrane region" description="Helical" evidence="1">
    <location>
        <begin position="105"/>
        <end position="122"/>
    </location>
</feature>
<feature type="transmembrane region" description="Helical" evidence="1">
    <location>
        <begin position="266"/>
        <end position="286"/>
    </location>
</feature>
<accession>A0AAJ0C7T3</accession>
<organism evidence="2 3">
    <name type="scientific">Phialemonium atrogriseum</name>
    <dbReference type="NCBI Taxonomy" id="1093897"/>
    <lineage>
        <taxon>Eukaryota</taxon>
        <taxon>Fungi</taxon>
        <taxon>Dikarya</taxon>
        <taxon>Ascomycota</taxon>
        <taxon>Pezizomycotina</taxon>
        <taxon>Sordariomycetes</taxon>
        <taxon>Sordariomycetidae</taxon>
        <taxon>Cephalothecales</taxon>
        <taxon>Cephalothecaceae</taxon>
        <taxon>Phialemonium</taxon>
    </lineage>
</organism>
<feature type="transmembrane region" description="Helical" evidence="1">
    <location>
        <begin position="21"/>
        <end position="41"/>
    </location>
</feature>
<keyword evidence="1" id="KW-0812">Transmembrane</keyword>
<dbReference type="AlphaFoldDB" id="A0AAJ0C7T3"/>
<dbReference type="PANTHER" id="PTHR32251">
    <property type="entry name" value="3-OXO-5-ALPHA-STEROID 4-DEHYDROGENASE"/>
    <property type="match status" value="1"/>
</dbReference>
<dbReference type="EMBL" id="MU838998">
    <property type="protein sequence ID" value="KAK1771743.1"/>
    <property type="molecule type" value="Genomic_DNA"/>
</dbReference>
<feature type="transmembrane region" description="Helical" evidence="1">
    <location>
        <begin position="184"/>
        <end position="202"/>
    </location>
</feature>
<sequence length="321" mass="35419">MALFQSLLHKTNFHNPLLQTLVPSIQAVFIIQTAFAIPSIIAQTEKFYDFSGALTYLSVTALSLYLPALRDRYATGIASKAALPSLLSPFKALGGTAAFNWRQVALSGAVAIWAIRLGLYLFHRILKEGKDSRFDRIRGSPSTFLVVWIAQAAWVSVSLLPAIAVNSIPATAFAAIPVVKVSDVVGLSLFAGGLLFEVIADWQKSKWIEQKKAKIHDEEFLTRGLWSRSRYPNYFGESTLWTGIATVSAGLLLARPIQAATGLKPLAAIVLSYISPVFATFLLLRISGVPLSERKYDKLYGGRSDYQAWKRDTPMFFPKIF</sequence>
<feature type="transmembrane region" description="Helical" evidence="1">
    <location>
        <begin position="47"/>
        <end position="69"/>
    </location>
</feature>
<dbReference type="InterPro" id="IPR010721">
    <property type="entry name" value="UstE-like"/>
</dbReference>
<dbReference type="RefSeq" id="XP_060287956.1">
    <property type="nucleotide sequence ID" value="XM_060426742.1"/>
</dbReference>
<dbReference type="GeneID" id="85309929"/>
<gene>
    <name evidence="2" type="ORF">QBC33DRAFT_524667</name>
</gene>
<keyword evidence="1" id="KW-0472">Membrane</keyword>
<keyword evidence="3" id="KW-1185">Reference proteome</keyword>
<dbReference type="Gene3D" id="1.20.120.1630">
    <property type="match status" value="1"/>
</dbReference>
<dbReference type="PROSITE" id="PS50244">
    <property type="entry name" value="S5A_REDUCTASE"/>
    <property type="match status" value="1"/>
</dbReference>
<feature type="transmembrane region" description="Helical" evidence="1">
    <location>
        <begin position="234"/>
        <end position="254"/>
    </location>
</feature>
<evidence type="ECO:0000256" key="1">
    <source>
        <dbReference type="SAM" id="Phobius"/>
    </source>
</evidence>
<dbReference type="Proteomes" id="UP001244011">
    <property type="component" value="Unassembled WGS sequence"/>
</dbReference>
<dbReference type="GO" id="GO:0016020">
    <property type="term" value="C:membrane"/>
    <property type="evidence" value="ECO:0007669"/>
    <property type="project" value="TreeGrafter"/>
</dbReference>
<evidence type="ECO:0000313" key="3">
    <source>
        <dbReference type="Proteomes" id="UP001244011"/>
    </source>
</evidence>
<keyword evidence="1" id="KW-1133">Transmembrane helix</keyword>
<dbReference type="Pfam" id="PF06966">
    <property type="entry name" value="DUF1295"/>
    <property type="match status" value="1"/>
</dbReference>
<evidence type="ECO:0008006" key="4">
    <source>
        <dbReference type="Google" id="ProtNLM"/>
    </source>
</evidence>
<name>A0AAJ0C7T3_9PEZI</name>
<evidence type="ECO:0000313" key="2">
    <source>
        <dbReference type="EMBL" id="KAK1771743.1"/>
    </source>
</evidence>
<comment type="caution">
    <text evidence="2">The sequence shown here is derived from an EMBL/GenBank/DDBJ whole genome shotgun (WGS) entry which is preliminary data.</text>
</comment>
<feature type="transmembrane region" description="Helical" evidence="1">
    <location>
        <begin position="143"/>
        <end position="164"/>
    </location>
</feature>
<protein>
    <recommendedName>
        <fullName evidence="4">Steroid 5-alpha reductase C-terminal domain-containing protein</fullName>
    </recommendedName>
</protein>
<dbReference type="PANTHER" id="PTHR32251:SF17">
    <property type="entry name" value="STEROID 5-ALPHA REDUCTASE C-TERMINAL DOMAIN-CONTAINING PROTEIN"/>
    <property type="match status" value="1"/>
</dbReference>
<proteinExistence type="predicted"/>